<reference evidence="1 2" key="1">
    <citation type="submission" date="2017-12" db="EMBL/GenBank/DDBJ databases">
        <title>Sequencing the genomes of 1000 Actinobacteria strains.</title>
        <authorList>
            <person name="Klenk H.-P."/>
        </authorList>
    </citation>
    <scope>NUCLEOTIDE SEQUENCE [LARGE SCALE GENOMIC DNA]</scope>
    <source>
        <strain evidence="1 2">DSM 45165</strain>
    </source>
</reference>
<accession>A0A2N3WR54</accession>
<evidence type="ECO:0000313" key="1">
    <source>
        <dbReference type="EMBL" id="PKV96362.1"/>
    </source>
</evidence>
<dbReference type="AlphaFoldDB" id="A0A2N3WR54"/>
<dbReference type="EMBL" id="PJMY01000003">
    <property type="protein sequence ID" value="PKV96362.1"/>
    <property type="molecule type" value="Genomic_DNA"/>
</dbReference>
<name>A0A2N3WR54_9PSEU</name>
<dbReference type="InterPro" id="IPR002758">
    <property type="entry name" value="Cation_antiport_E"/>
</dbReference>
<protein>
    <submittedName>
        <fullName evidence="1">Na+/H+ ion antiporter subunit</fullName>
    </submittedName>
</protein>
<keyword evidence="2" id="KW-1185">Reference proteome</keyword>
<gene>
    <name evidence="1" type="ORF">ATK30_7307</name>
</gene>
<dbReference type="Pfam" id="PF01899">
    <property type="entry name" value="MNHE"/>
    <property type="match status" value="1"/>
</dbReference>
<comment type="caution">
    <text evidence="1">The sequence shown here is derived from an EMBL/GenBank/DDBJ whole genome shotgun (WGS) entry which is preliminary data.</text>
</comment>
<sequence length="151" mass="15976">MRAATEILLWWLALTGLWTLTLSTPAVPELLAGAGAAAVCAIAARTARRAMNGSWRFPTSWLAWLAPLPKAAVSESVAALRTVFRHPSAGKCEKVTVPRAPRAEHEARLAVATVVVGCTPGAMVVASPPDRTDVVVHRLLPGSPALDRVTR</sequence>
<proteinExistence type="predicted"/>
<dbReference type="GO" id="GO:0008324">
    <property type="term" value="F:monoatomic cation transmembrane transporter activity"/>
    <property type="evidence" value="ECO:0007669"/>
    <property type="project" value="InterPro"/>
</dbReference>
<organism evidence="1 2">
    <name type="scientific">Amycolatopsis echigonensis</name>
    <dbReference type="NCBI Taxonomy" id="2576905"/>
    <lineage>
        <taxon>Bacteria</taxon>
        <taxon>Bacillati</taxon>
        <taxon>Actinomycetota</taxon>
        <taxon>Actinomycetes</taxon>
        <taxon>Pseudonocardiales</taxon>
        <taxon>Pseudonocardiaceae</taxon>
        <taxon>Amycolatopsis</taxon>
    </lineage>
</organism>
<dbReference type="GO" id="GO:0016020">
    <property type="term" value="C:membrane"/>
    <property type="evidence" value="ECO:0007669"/>
    <property type="project" value="InterPro"/>
</dbReference>
<dbReference type="RefSeq" id="WP_101439241.1">
    <property type="nucleotide sequence ID" value="NZ_PJMY01000003.1"/>
</dbReference>
<evidence type="ECO:0000313" key="2">
    <source>
        <dbReference type="Proteomes" id="UP000233750"/>
    </source>
</evidence>
<dbReference type="Proteomes" id="UP000233750">
    <property type="component" value="Unassembled WGS sequence"/>
</dbReference>
<dbReference type="OrthoDB" id="3626993at2"/>